<dbReference type="AlphaFoldDB" id="A0A9D1IVL5"/>
<comment type="caution">
    <text evidence="3">The sequence shown here is derived from an EMBL/GenBank/DDBJ whole genome shotgun (WGS) entry which is preliminary data.</text>
</comment>
<reference evidence="3" key="1">
    <citation type="submission" date="2020-10" db="EMBL/GenBank/DDBJ databases">
        <authorList>
            <person name="Gilroy R."/>
        </authorList>
    </citation>
    <scope>NUCLEOTIDE SEQUENCE</scope>
    <source>
        <strain evidence="3">CHK191-8634</strain>
    </source>
</reference>
<keyword evidence="2" id="KW-1133">Transmembrane helix</keyword>
<keyword evidence="2" id="KW-0812">Transmembrane</keyword>
<organism evidence="3 4">
    <name type="scientific">Candidatus Ventrousia excrementavium</name>
    <dbReference type="NCBI Taxonomy" id="2840961"/>
    <lineage>
        <taxon>Bacteria</taxon>
        <taxon>Bacillati</taxon>
        <taxon>Bacillota</taxon>
        <taxon>Clostridia</taxon>
        <taxon>Eubacteriales</taxon>
        <taxon>Clostridiaceae</taxon>
        <taxon>Clostridiaceae incertae sedis</taxon>
        <taxon>Candidatus Ventrousia</taxon>
    </lineage>
</organism>
<evidence type="ECO:0000256" key="2">
    <source>
        <dbReference type="SAM" id="Phobius"/>
    </source>
</evidence>
<sequence>MALMPQEPFFTQWFFGLPAELMTALGTVLGFALLGDLTAGQQNSLGNFLMLIAQVLETNSAQNQLKQELTQNRQIADLQRTVDELRTELADLQNRFTPPHPR</sequence>
<proteinExistence type="predicted"/>
<protein>
    <submittedName>
        <fullName evidence="3">Uncharacterized protein</fullName>
    </submittedName>
</protein>
<evidence type="ECO:0000313" key="4">
    <source>
        <dbReference type="Proteomes" id="UP000824073"/>
    </source>
</evidence>
<reference evidence="3" key="2">
    <citation type="journal article" date="2021" name="PeerJ">
        <title>Extensive microbial diversity within the chicken gut microbiome revealed by metagenomics and culture.</title>
        <authorList>
            <person name="Gilroy R."/>
            <person name="Ravi A."/>
            <person name="Getino M."/>
            <person name="Pursley I."/>
            <person name="Horton D.L."/>
            <person name="Alikhan N.F."/>
            <person name="Baker D."/>
            <person name="Gharbi K."/>
            <person name="Hall N."/>
            <person name="Watson M."/>
            <person name="Adriaenssens E.M."/>
            <person name="Foster-Nyarko E."/>
            <person name="Jarju S."/>
            <person name="Secka A."/>
            <person name="Antonio M."/>
            <person name="Oren A."/>
            <person name="Chaudhuri R.R."/>
            <person name="La Ragione R."/>
            <person name="Hildebrand F."/>
            <person name="Pallen M.J."/>
        </authorList>
    </citation>
    <scope>NUCLEOTIDE SEQUENCE</scope>
    <source>
        <strain evidence="3">CHK191-8634</strain>
    </source>
</reference>
<name>A0A9D1IVL5_9CLOT</name>
<gene>
    <name evidence="3" type="ORF">IAB67_07855</name>
</gene>
<keyword evidence="2" id="KW-0472">Membrane</keyword>
<feature type="coiled-coil region" evidence="1">
    <location>
        <begin position="68"/>
        <end position="95"/>
    </location>
</feature>
<evidence type="ECO:0000256" key="1">
    <source>
        <dbReference type="SAM" id="Coils"/>
    </source>
</evidence>
<evidence type="ECO:0000313" key="3">
    <source>
        <dbReference type="EMBL" id="HIU44192.1"/>
    </source>
</evidence>
<accession>A0A9D1IVL5</accession>
<dbReference type="EMBL" id="DVMR01000058">
    <property type="protein sequence ID" value="HIU44192.1"/>
    <property type="molecule type" value="Genomic_DNA"/>
</dbReference>
<feature type="transmembrane region" description="Helical" evidence="2">
    <location>
        <begin position="12"/>
        <end position="34"/>
    </location>
</feature>
<dbReference type="Proteomes" id="UP000824073">
    <property type="component" value="Unassembled WGS sequence"/>
</dbReference>
<keyword evidence="1" id="KW-0175">Coiled coil</keyword>